<keyword evidence="1" id="KW-0732">Signal</keyword>
<accession>A0ABN6H345</accession>
<dbReference type="InterPro" id="IPR059226">
    <property type="entry name" value="Choice_anch_Q_dom"/>
</dbReference>
<keyword evidence="4" id="KW-1185">Reference proteome</keyword>
<feature type="domain" description="Right handed beta helix" evidence="2">
    <location>
        <begin position="343"/>
        <end position="452"/>
    </location>
</feature>
<feature type="chain" id="PRO_5047241421" description="Right handed beta helix domain-containing protein" evidence="1">
    <location>
        <begin position="22"/>
        <end position="1070"/>
    </location>
</feature>
<evidence type="ECO:0000256" key="1">
    <source>
        <dbReference type="SAM" id="SignalP"/>
    </source>
</evidence>
<dbReference type="PANTHER" id="PTHR11319:SF35">
    <property type="entry name" value="OUTER MEMBRANE PROTEIN PMPC-RELATED"/>
    <property type="match status" value="1"/>
</dbReference>
<evidence type="ECO:0000313" key="4">
    <source>
        <dbReference type="Proteomes" id="UP001374893"/>
    </source>
</evidence>
<gene>
    <name evidence="3" type="ORF">HAHE_19840</name>
</gene>
<sequence length="1070" mass="110427">MKSFPPLRTLALFLTASLPLAGEIIGVETFAYQDGPLAGSDGGTFWDYANNTPTPTHTGTASAWQDVGSNPPVVGRQLVTNNSSVLRDYNGASTADGAVNDPLSSPSSDANVVYFRASVTTGDTLPTFFGISSFDFGVERVFFGKRFNQPNFGLQDLFTVTDSAVPVATNTRYTLVAKIDYVGNQISMWVDPDLNASEPAPLVAQAFPETNWSTGLRLASGGGAVSWDNVVVATSWEDLGTVVTTTDDENDGSLAGAEVSLREAVLHSPDGALITFDTGLSGQHLDVNTGEITKSSGTLTIDASELPQGVTIDAHRANRIFFLSGTADLRIEALHLTGGTTNSVGGGVFVGTTASVRLSRCTLSHHAAADGGALWVQNSATCELKACTIYGNRSTGSSGTGGLVAIADSTLRLDSCTITGNTGTGSGGGLYFQSSVPLLLHNSVLAGNTDPSFGDIARVSGTITPTGTNFIGNNSSVSATFPAGPLVGTPAAPKDPLLSAPAWFGGPTKTVHPLEDSPLIDATSSTDPGVDQRGFPHLVGGTRDIGAVEAGPVVTVTTNFDEDDGFPGGGAGVSLREAIAAADQPGHRILFSSTRFPNRIALALGQLEIPSHPGLFLDASARSGGVLLDGLSSFTGVTPTRHFDLGTGATVVLQNLSLGNGQSPDGVEDGTFDDYRGGDGGSIRSAGSLSLLSCLLFNNRGGNGGYVDLGGGILVGVGGRGGAISNGENGRLRLHDCLVEENRPGRKGGTEPLEQRVLDRGGAIFSFIDCDVELSFSTFARNRAGDGGAVSTRFARGVTVDHCTFSANEATSIGGALFLNGPQPVTVTHSTFTDNLAGSGTGGGISNSFATLTLENTINAGNLPGNLEEVGATATLLGTNLTSGDPMLAPLAIRGDGLPVHLPLPGSPAIDAATTSTAFTDQRGFPRDAAPDIGAAESQGLDDLALYWDEDWDFDGNPFGVEHSTGTDPFTFDRDDPAALAFSLNAPLFSLSNSIHPDAAPYIRVHLRRSTDLVDFSEIILTHDGPSGTNTFVAPGYIDSFSPATGELSVVGSANSPRAFFRLEAELLNP</sequence>
<dbReference type="InterPro" id="IPR039448">
    <property type="entry name" value="Beta_helix"/>
</dbReference>
<dbReference type="EMBL" id="AP024702">
    <property type="protein sequence ID" value="BCX48076.1"/>
    <property type="molecule type" value="Genomic_DNA"/>
</dbReference>
<dbReference type="RefSeq" id="WP_338690652.1">
    <property type="nucleotide sequence ID" value="NZ_AP024702.1"/>
</dbReference>
<dbReference type="SUPFAM" id="SSF51126">
    <property type="entry name" value="Pectin lyase-like"/>
    <property type="match status" value="2"/>
</dbReference>
<dbReference type="InterPro" id="IPR011050">
    <property type="entry name" value="Pectin_lyase_fold/virulence"/>
</dbReference>
<evidence type="ECO:0000259" key="2">
    <source>
        <dbReference type="Pfam" id="PF13229"/>
    </source>
</evidence>
<dbReference type="Pfam" id="PF13229">
    <property type="entry name" value="Beta_helix"/>
    <property type="match status" value="1"/>
</dbReference>
<dbReference type="Proteomes" id="UP001374893">
    <property type="component" value="Chromosome"/>
</dbReference>
<feature type="signal peptide" evidence="1">
    <location>
        <begin position="1"/>
        <end position="21"/>
    </location>
</feature>
<dbReference type="PANTHER" id="PTHR11319">
    <property type="entry name" value="G PROTEIN-COUPLED RECEPTOR-RELATED"/>
    <property type="match status" value="1"/>
</dbReference>
<organism evidence="3 4">
    <name type="scientific">Haloferula helveola</name>
    <dbReference type="NCBI Taxonomy" id="490095"/>
    <lineage>
        <taxon>Bacteria</taxon>
        <taxon>Pseudomonadati</taxon>
        <taxon>Verrucomicrobiota</taxon>
        <taxon>Verrucomicrobiia</taxon>
        <taxon>Verrucomicrobiales</taxon>
        <taxon>Verrucomicrobiaceae</taxon>
        <taxon>Haloferula</taxon>
    </lineage>
</organism>
<name>A0ABN6H345_9BACT</name>
<protein>
    <recommendedName>
        <fullName evidence="2">Right handed beta helix domain-containing protein</fullName>
    </recommendedName>
</protein>
<proteinExistence type="predicted"/>
<evidence type="ECO:0000313" key="3">
    <source>
        <dbReference type="EMBL" id="BCX48076.1"/>
    </source>
</evidence>
<dbReference type="NCBIfam" id="NF041518">
    <property type="entry name" value="choice_anch_Q"/>
    <property type="match status" value="2"/>
</dbReference>
<reference evidence="3 4" key="1">
    <citation type="submission" date="2021-06" db="EMBL/GenBank/DDBJ databases">
        <title>Complete genome of Haloferula helveola possessing various polysaccharide degrading enzymes.</title>
        <authorList>
            <person name="Takami H."/>
            <person name="Huang C."/>
            <person name="Hamasaki K."/>
        </authorList>
    </citation>
    <scope>NUCLEOTIDE SEQUENCE [LARGE SCALE GENOMIC DNA]</scope>
    <source>
        <strain evidence="3 4">CN-1</strain>
    </source>
</reference>